<dbReference type="InterPro" id="IPR036259">
    <property type="entry name" value="MFS_trans_sf"/>
</dbReference>
<gene>
    <name evidence="6" type="primary">Slc46a1</name>
    <name evidence="6" type="ORF">G6Z75_0005917</name>
</gene>
<comment type="subcellular location">
    <subcellularLocation>
        <location evidence="1">Membrane</location>
        <topology evidence="1">Multi-pass membrane protein</topology>
    </subcellularLocation>
</comment>
<feature type="non-terminal residue" evidence="6">
    <location>
        <position position="486"/>
    </location>
</feature>
<feature type="transmembrane region" description="Helical" evidence="5">
    <location>
        <begin position="12"/>
        <end position="32"/>
    </location>
</feature>
<evidence type="ECO:0000256" key="3">
    <source>
        <dbReference type="ARBA" id="ARBA00022989"/>
    </source>
</evidence>
<feature type="transmembrane region" description="Helical" evidence="5">
    <location>
        <begin position="301"/>
        <end position="320"/>
    </location>
</feature>
<feature type="transmembrane region" description="Helical" evidence="5">
    <location>
        <begin position="332"/>
        <end position="352"/>
    </location>
</feature>
<dbReference type="AlphaFoldDB" id="A0A836EPM6"/>
<evidence type="ECO:0000313" key="6">
    <source>
        <dbReference type="EMBL" id="KAG5309672.1"/>
    </source>
</evidence>
<keyword evidence="2 5" id="KW-0812">Transmembrane</keyword>
<evidence type="ECO:0000256" key="2">
    <source>
        <dbReference type="ARBA" id="ARBA00022692"/>
    </source>
</evidence>
<keyword evidence="3 5" id="KW-1133">Transmembrane helix</keyword>
<feature type="transmembrane region" description="Helical" evidence="5">
    <location>
        <begin position="136"/>
        <end position="162"/>
    </location>
</feature>
<accession>A0A836EPM6</accession>
<feature type="transmembrane region" description="Helical" evidence="5">
    <location>
        <begin position="424"/>
        <end position="444"/>
    </location>
</feature>
<feature type="transmembrane region" description="Helical" evidence="5">
    <location>
        <begin position="174"/>
        <end position="196"/>
    </location>
</feature>
<feature type="transmembrane region" description="Helical" evidence="5">
    <location>
        <begin position="74"/>
        <end position="97"/>
    </location>
</feature>
<dbReference type="Pfam" id="PF07690">
    <property type="entry name" value="MFS_1"/>
    <property type="match status" value="1"/>
</dbReference>
<proteinExistence type="predicted"/>
<dbReference type="Gene3D" id="1.20.1250.20">
    <property type="entry name" value="MFS general substrate transporter like domains"/>
    <property type="match status" value="1"/>
</dbReference>
<name>A0A836EPM6_9HYME</name>
<organism evidence="6 7">
    <name type="scientific">Acromyrmex insinuator</name>
    <dbReference type="NCBI Taxonomy" id="230686"/>
    <lineage>
        <taxon>Eukaryota</taxon>
        <taxon>Metazoa</taxon>
        <taxon>Ecdysozoa</taxon>
        <taxon>Arthropoda</taxon>
        <taxon>Hexapoda</taxon>
        <taxon>Insecta</taxon>
        <taxon>Pterygota</taxon>
        <taxon>Neoptera</taxon>
        <taxon>Endopterygota</taxon>
        <taxon>Hymenoptera</taxon>
        <taxon>Apocrita</taxon>
        <taxon>Aculeata</taxon>
        <taxon>Formicoidea</taxon>
        <taxon>Formicidae</taxon>
        <taxon>Myrmicinae</taxon>
        <taxon>Acromyrmex</taxon>
    </lineage>
</organism>
<protein>
    <submittedName>
        <fullName evidence="6">PCFT protein</fullName>
    </submittedName>
</protein>
<keyword evidence="4 5" id="KW-0472">Membrane</keyword>
<feature type="non-terminal residue" evidence="6">
    <location>
        <position position="1"/>
    </location>
</feature>
<dbReference type="InterPro" id="IPR011701">
    <property type="entry name" value="MFS"/>
</dbReference>
<feature type="transmembrane region" description="Helical" evidence="5">
    <location>
        <begin position="109"/>
        <end position="130"/>
    </location>
</feature>
<keyword evidence="7" id="KW-1185">Reference proteome</keyword>
<dbReference type="PANTHER" id="PTHR23507">
    <property type="entry name" value="ZGC:174356"/>
    <property type="match status" value="1"/>
</dbReference>
<evidence type="ECO:0000256" key="4">
    <source>
        <dbReference type="ARBA" id="ARBA00023136"/>
    </source>
</evidence>
<evidence type="ECO:0000313" key="7">
    <source>
        <dbReference type="Proteomes" id="UP000667349"/>
    </source>
</evidence>
<dbReference type="SUPFAM" id="SSF103473">
    <property type="entry name" value="MFS general substrate transporter"/>
    <property type="match status" value="1"/>
</dbReference>
<feature type="transmembrane region" description="Helical" evidence="5">
    <location>
        <begin position="202"/>
        <end position="223"/>
    </location>
</feature>
<reference evidence="6" key="1">
    <citation type="submission" date="2020-02" db="EMBL/GenBank/DDBJ databases">
        <title>Relaxed selection underlies rapid genomic changes in the transitions from sociality to social parasitism in ants.</title>
        <authorList>
            <person name="Bi X."/>
        </authorList>
    </citation>
    <scope>NUCLEOTIDE SEQUENCE</scope>
    <source>
        <strain evidence="6">BGI-DK2013a</strain>
        <tissue evidence="6">Whole body</tissue>
    </source>
</reference>
<feature type="transmembrane region" description="Helical" evidence="5">
    <location>
        <begin position="264"/>
        <end position="289"/>
    </location>
</feature>
<dbReference type="GO" id="GO:0022857">
    <property type="term" value="F:transmembrane transporter activity"/>
    <property type="evidence" value="ECO:0007669"/>
    <property type="project" value="InterPro"/>
</dbReference>
<dbReference type="PANTHER" id="PTHR23507:SF39">
    <property type="entry name" value="GH23453P-RELATED"/>
    <property type="match status" value="1"/>
</dbReference>
<dbReference type="GO" id="GO:0016020">
    <property type="term" value="C:membrane"/>
    <property type="evidence" value="ECO:0007669"/>
    <property type="project" value="UniProtKB-SubCell"/>
</dbReference>
<dbReference type="EMBL" id="JAANHZ010000569">
    <property type="protein sequence ID" value="KAG5309672.1"/>
    <property type="molecule type" value="Genomic_DNA"/>
</dbReference>
<comment type="caution">
    <text evidence="6">The sequence shown here is derived from an EMBL/GenBank/DDBJ whole genome shotgun (WGS) entry which is preliminary data.</text>
</comment>
<evidence type="ECO:0000256" key="1">
    <source>
        <dbReference type="ARBA" id="ARBA00004141"/>
    </source>
</evidence>
<dbReference type="PROSITE" id="PS00216">
    <property type="entry name" value="SUGAR_TRANSPORT_1"/>
    <property type="match status" value="1"/>
</dbReference>
<sequence length="486" mass="54533">MDRILQKWRYYLFVQPPLMLLLISLSMSGTIFTDLLVYRTCLVTLKLNETECLIFHNNSTSKEALKINSLAQPYVANIIMGKSFIESITPSLLMLFLGPWSDKYGRKPLMLSGYMSVSLTYILLSVMANWDIVPWYFLIAYIPVALFGGLSVLLLASTCYITDIIDDKERAWHFAFLQTLISLSLLIGLLSGPAIFDACGYTAVFSVATVLCILATLYILLFVPETVQSQTSNISGICNIFDLTLIKDLIDTCVRKRHGFNRSLVWSCVACLSFLLIVFEGYLSIGYLFASARLGWTMQQYSVYNAADIVVQALGTIIGIKVMRKYAGFPETVIAIISIISSFGSALVRAFTWLSWHMYLSMVLGMFGDISRPMIRAILSKAVPVQDAGKIFSVAMTLETLLPFAADSLYTFLYSHYMPPLYPLPVWFLSTVFYVITIVILIYIQIQVIKNITVSYIPITEDSNDSLISYQEDTSTNVPAQNKSND</sequence>
<dbReference type="Proteomes" id="UP000667349">
    <property type="component" value="Unassembled WGS sequence"/>
</dbReference>
<dbReference type="InterPro" id="IPR005829">
    <property type="entry name" value="Sugar_transporter_CS"/>
</dbReference>
<evidence type="ECO:0000256" key="5">
    <source>
        <dbReference type="SAM" id="Phobius"/>
    </source>
</evidence>